<evidence type="ECO:0008006" key="3">
    <source>
        <dbReference type="Google" id="ProtNLM"/>
    </source>
</evidence>
<reference evidence="2" key="1">
    <citation type="submission" date="2021-01" db="EMBL/GenBank/DDBJ databases">
        <authorList>
            <person name="Corre E."/>
            <person name="Pelletier E."/>
            <person name="Niang G."/>
            <person name="Scheremetjew M."/>
            <person name="Finn R."/>
            <person name="Kale V."/>
            <person name="Holt S."/>
            <person name="Cochrane G."/>
            <person name="Meng A."/>
            <person name="Brown T."/>
            <person name="Cohen L."/>
        </authorList>
    </citation>
    <scope>NUCLEOTIDE SEQUENCE</scope>
    <source>
        <strain evidence="2">DIVA3 518/3/11/1/6</strain>
    </source>
</reference>
<dbReference type="AlphaFoldDB" id="A0A7S4MHC7"/>
<evidence type="ECO:0000313" key="2">
    <source>
        <dbReference type="EMBL" id="CAE2222115.1"/>
    </source>
</evidence>
<gene>
    <name evidence="2" type="ORF">VSP0166_LOCUS9549</name>
</gene>
<protein>
    <recommendedName>
        <fullName evidence="3">Sulfotransferase</fullName>
    </recommendedName>
</protein>
<accession>A0A7S4MHC7</accession>
<organism evidence="2">
    <name type="scientific">Vannella robusta</name>
    <dbReference type="NCBI Taxonomy" id="1487602"/>
    <lineage>
        <taxon>Eukaryota</taxon>
        <taxon>Amoebozoa</taxon>
        <taxon>Discosea</taxon>
        <taxon>Flabellinia</taxon>
        <taxon>Vannellidae</taxon>
        <taxon>Vannella</taxon>
    </lineage>
</organism>
<name>A0A7S4MHC7_9EUKA</name>
<dbReference type="InterPro" id="IPR052736">
    <property type="entry name" value="Stf3_sulfotransferase"/>
</dbReference>
<evidence type="ECO:0000256" key="1">
    <source>
        <dbReference type="SAM" id="MobiDB-lite"/>
    </source>
</evidence>
<sequence>MSQMANPTPPCTSAEQRDSDSRIKRVGRRFEEIERNYPGLWTEAGKSHRSHPNELEEDLLVLLHSFVMQLHVPLAHNGYREWYEDEENKEFAYIYHRVFFQMLNQAWKPDSHWVLKAPVHSTYMNELMKQYPDARIVITHRDPVSVVPSWARLLESYLNWSYTPYSCDRVKFGRYITDSLVLCANRIMKWQKQTDPKVYFDVVYSEMIVDPIKMVERIYENFDLCVTEEFRENMRQWIADNRQGKYGRRSYSLSDYNLTKEHINAEFSEYNNTYFQN</sequence>
<dbReference type="SUPFAM" id="SSF52540">
    <property type="entry name" value="P-loop containing nucleoside triphosphate hydrolases"/>
    <property type="match status" value="1"/>
</dbReference>
<feature type="compositionally biased region" description="Polar residues" evidence="1">
    <location>
        <begin position="1"/>
        <end position="14"/>
    </location>
</feature>
<feature type="compositionally biased region" description="Basic and acidic residues" evidence="1">
    <location>
        <begin position="15"/>
        <end position="25"/>
    </location>
</feature>
<dbReference type="PANTHER" id="PTHR36451:SF1">
    <property type="entry name" value="OMEGA-HYDROXY-BETA-DIHYDROMENAQUINONE-9 SULFOTRANSFERASE STF3"/>
    <property type="match status" value="1"/>
</dbReference>
<dbReference type="InterPro" id="IPR027417">
    <property type="entry name" value="P-loop_NTPase"/>
</dbReference>
<feature type="region of interest" description="Disordered" evidence="1">
    <location>
        <begin position="1"/>
        <end position="25"/>
    </location>
</feature>
<dbReference type="PANTHER" id="PTHR36451">
    <property type="entry name" value="PAPS-DEPENDENT SULFOTRANSFERASE STF3"/>
    <property type="match status" value="1"/>
</dbReference>
<dbReference type="Gene3D" id="3.40.50.300">
    <property type="entry name" value="P-loop containing nucleotide triphosphate hydrolases"/>
    <property type="match status" value="1"/>
</dbReference>
<dbReference type="EMBL" id="HBKP01013444">
    <property type="protein sequence ID" value="CAE2222115.1"/>
    <property type="molecule type" value="Transcribed_RNA"/>
</dbReference>
<dbReference type="Pfam" id="PF13469">
    <property type="entry name" value="Sulfotransfer_3"/>
    <property type="match status" value="1"/>
</dbReference>
<proteinExistence type="predicted"/>